<evidence type="ECO:0000313" key="1">
    <source>
        <dbReference type="EMBL" id="TQV95675.1"/>
    </source>
</evidence>
<reference evidence="1 2" key="1">
    <citation type="journal article" date="2019" name="Appl. Microbiol. Biotechnol.">
        <title>Genome sequence of Isaria javanica and comparative genome analysis insights into family S53 peptidase evolution in fungal entomopathogens.</title>
        <authorList>
            <person name="Lin R."/>
            <person name="Zhang X."/>
            <person name="Xin B."/>
            <person name="Zou M."/>
            <person name="Gao Y."/>
            <person name="Qin F."/>
            <person name="Hu Q."/>
            <person name="Xie B."/>
            <person name="Cheng X."/>
        </authorList>
    </citation>
    <scope>NUCLEOTIDE SEQUENCE [LARGE SCALE GENOMIC DNA]</scope>
    <source>
        <strain evidence="1 2">IJ1G</strain>
    </source>
</reference>
<evidence type="ECO:0000313" key="2">
    <source>
        <dbReference type="Proteomes" id="UP000315783"/>
    </source>
</evidence>
<dbReference type="EMBL" id="SPUK01000007">
    <property type="protein sequence ID" value="TQV95675.1"/>
    <property type="molecule type" value="Genomic_DNA"/>
</dbReference>
<dbReference type="AlphaFoldDB" id="A0A545V1R8"/>
<keyword evidence="2" id="KW-1185">Reference proteome</keyword>
<gene>
    <name evidence="1" type="ORF">IF1G_05504</name>
</gene>
<dbReference type="Proteomes" id="UP000315783">
    <property type="component" value="Unassembled WGS sequence"/>
</dbReference>
<organism evidence="1 2">
    <name type="scientific">Cordyceps javanica</name>
    <dbReference type="NCBI Taxonomy" id="43265"/>
    <lineage>
        <taxon>Eukaryota</taxon>
        <taxon>Fungi</taxon>
        <taxon>Dikarya</taxon>
        <taxon>Ascomycota</taxon>
        <taxon>Pezizomycotina</taxon>
        <taxon>Sordariomycetes</taxon>
        <taxon>Hypocreomycetidae</taxon>
        <taxon>Hypocreales</taxon>
        <taxon>Cordycipitaceae</taxon>
        <taxon>Cordyceps</taxon>
    </lineage>
</organism>
<protein>
    <submittedName>
        <fullName evidence="1">Uncharacterized protein</fullName>
    </submittedName>
</protein>
<comment type="caution">
    <text evidence="1">The sequence shown here is derived from an EMBL/GenBank/DDBJ whole genome shotgun (WGS) entry which is preliminary data.</text>
</comment>
<name>A0A545V1R8_9HYPO</name>
<sequence length="94" mass="9810">MLERVRQVSSVHRPSVLPAAAPLARGRPVGYAPYSTGVADVENITMAIGISFHAHGDSAPREVGGAVPNDPQQTAAHAASYLKGSGTLRRAIPR</sequence>
<proteinExistence type="predicted"/>
<accession>A0A545V1R8</accession>